<dbReference type="InterPro" id="IPR049489">
    <property type="entry name" value="FabD-like_helical_ins"/>
</dbReference>
<evidence type="ECO:0000313" key="3">
    <source>
        <dbReference type="Proteomes" id="UP000241848"/>
    </source>
</evidence>
<dbReference type="PANTHER" id="PTHR32332">
    <property type="entry name" value="2-NITROPROPANE DIOXYGENASE"/>
    <property type="match status" value="1"/>
</dbReference>
<dbReference type="EMBL" id="PXYV01000040">
    <property type="protein sequence ID" value="PSR21182.1"/>
    <property type="molecule type" value="Genomic_DNA"/>
</dbReference>
<dbReference type="SUPFAM" id="SSF51412">
    <property type="entry name" value="Inosine monophosphate dehydrogenase (IMPDH)"/>
    <property type="match status" value="1"/>
</dbReference>
<dbReference type="NCBIfam" id="TIGR02814">
    <property type="entry name" value="pfaD_fam"/>
    <property type="match status" value="1"/>
</dbReference>
<dbReference type="InterPro" id="IPR013785">
    <property type="entry name" value="Aldolase_TIM"/>
</dbReference>
<dbReference type="Proteomes" id="UP000241848">
    <property type="component" value="Unassembled WGS sequence"/>
</dbReference>
<dbReference type="InterPro" id="IPR014179">
    <property type="entry name" value="PfaD-like_TIM-barrel"/>
</dbReference>
<keyword evidence="2" id="KW-0223">Dioxygenase</keyword>
<name>A0A2T2WG17_9FIRM</name>
<keyword evidence="2" id="KW-0560">Oxidoreductase</keyword>
<accession>A0A2T2WG17</accession>
<dbReference type="Pfam" id="PF03060">
    <property type="entry name" value="NMO"/>
    <property type="match status" value="1"/>
</dbReference>
<organism evidence="2 3">
    <name type="scientific">Sulfobacillus acidophilus</name>
    <dbReference type="NCBI Taxonomy" id="53633"/>
    <lineage>
        <taxon>Bacteria</taxon>
        <taxon>Bacillati</taxon>
        <taxon>Bacillota</taxon>
        <taxon>Clostridia</taxon>
        <taxon>Eubacteriales</taxon>
        <taxon>Clostridiales Family XVII. Incertae Sedis</taxon>
        <taxon>Sulfobacillus</taxon>
    </lineage>
</organism>
<dbReference type="Pfam" id="PF21607">
    <property type="entry name" value="FabD_helical_ins"/>
    <property type="match status" value="1"/>
</dbReference>
<comment type="caution">
    <text evidence="2">The sequence shown here is derived from an EMBL/GenBank/DDBJ whole genome shotgun (WGS) entry which is preliminary data.</text>
</comment>
<dbReference type="GO" id="GO:0051213">
    <property type="term" value="F:dioxygenase activity"/>
    <property type="evidence" value="ECO:0007669"/>
    <property type="project" value="UniProtKB-KW"/>
</dbReference>
<dbReference type="AlphaFoldDB" id="A0A2T2WG17"/>
<protein>
    <submittedName>
        <fullName evidence="2">2-nitropropane dioxygenase</fullName>
    </submittedName>
</protein>
<evidence type="ECO:0000313" key="2">
    <source>
        <dbReference type="EMBL" id="PSR21182.1"/>
    </source>
</evidence>
<evidence type="ECO:0000259" key="1">
    <source>
        <dbReference type="Pfam" id="PF21607"/>
    </source>
</evidence>
<sequence length="531" mass="58563">MRSTQSPSLSVYWEPEQLLQECGRIRETVYVVRDDRRRYGICYEPRALTPDNSIIASLPPLYPEWLGDPSFRKTHGVRFCYATGEMAGGIAGSELVVAAGRLGMIGFLGAGGLAPAQIDEAIGEIRQHLEPHGYAWGTNLIHNPHHPRAEAEVTDLYIRRGVSRVSASAFMAINENLVRLACHGLTQSANGQIRRRHYLFAKISRPELAKQVMSPAPNAILDELVKRGQLTALEASLARQIPLAEDITVEADSGGHTDNRPLSVIFPVVASVRDEVLARYGDAVTIRIGAAGGIGTPSAVAAAFSLGAAYVMTGSINQTAREAQVSQEAKQLLQEAQLADVAMAPSADMFELGVRVQVLKRGTWFAQRAELLYQTYVSYDGLSDLPPVLRRKLENEVFGQSLDAVWAETRRYFAEQDPDQLARADSDPKFQMALVFRWYLGHASRWAIEGRPQRRLDYQLWCGPAMGAFNNWARGTFLEALEARTVEQIALNLMEGAAVLTRVQQLRLAGVAVPAGFNFSPRPLKLRWSAQ</sequence>
<dbReference type="Gene3D" id="3.20.20.70">
    <property type="entry name" value="Aldolase class I"/>
    <property type="match status" value="2"/>
</dbReference>
<gene>
    <name evidence="2" type="ORF">C7B45_11890</name>
</gene>
<dbReference type="PANTHER" id="PTHR32332:SF20">
    <property type="entry name" value="2-NITROPROPANE DIOXYGENASE-LIKE PROTEIN"/>
    <property type="match status" value="1"/>
</dbReference>
<reference evidence="2 3" key="1">
    <citation type="journal article" date="2014" name="BMC Genomics">
        <title>Comparison of environmental and isolate Sulfobacillus genomes reveals diverse carbon, sulfur, nitrogen, and hydrogen metabolisms.</title>
        <authorList>
            <person name="Justice N.B."/>
            <person name="Norman A."/>
            <person name="Brown C.T."/>
            <person name="Singh A."/>
            <person name="Thomas B.C."/>
            <person name="Banfield J.F."/>
        </authorList>
    </citation>
    <scope>NUCLEOTIDE SEQUENCE [LARGE SCALE GENOMIC DNA]</scope>
    <source>
        <strain evidence="2">AMDSBA3</strain>
    </source>
</reference>
<feature type="domain" description="[Acyl-carrier-protein] S-malonyltransferase-like inserted helical" evidence="1">
    <location>
        <begin position="379"/>
        <end position="458"/>
    </location>
</feature>
<proteinExistence type="predicted"/>